<keyword evidence="3" id="KW-1185">Reference proteome</keyword>
<gene>
    <name evidence="2" type="primary">CIMAP2</name>
</gene>
<organism evidence="2 3">
    <name type="scientific">Sarcophilus harrisii</name>
    <name type="common">Tasmanian devil</name>
    <name type="synonym">Sarcophilus laniarius</name>
    <dbReference type="NCBI Taxonomy" id="9305"/>
    <lineage>
        <taxon>Eukaryota</taxon>
        <taxon>Metazoa</taxon>
        <taxon>Chordata</taxon>
        <taxon>Craniata</taxon>
        <taxon>Vertebrata</taxon>
        <taxon>Euteleostomi</taxon>
        <taxon>Mammalia</taxon>
        <taxon>Metatheria</taxon>
        <taxon>Dasyuromorphia</taxon>
        <taxon>Dasyuridae</taxon>
        <taxon>Sarcophilus</taxon>
    </lineage>
</organism>
<dbReference type="InterPro" id="IPR033557">
    <property type="entry name" value="CIMAP2"/>
</dbReference>
<dbReference type="Ensembl" id="ENSSHAT00000001238.2">
    <property type="protein sequence ID" value="ENSSHAP00000001223.2"/>
    <property type="gene ID" value="ENSSHAG00000001090.2"/>
</dbReference>
<reference evidence="2" key="3">
    <citation type="submission" date="2025-09" db="UniProtKB">
        <authorList>
            <consortium name="Ensembl"/>
        </authorList>
    </citation>
    <scope>IDENTIFICATION</scope>
</reference>
<dbReference type="PANTHER" id="PTHR34914:SF1">
    <property type="entry name" value="LYMPHOCYTE EXPANSION MOLECULE"/>
    <property type="match status" value="1"/>
</dbReference>
<reference evidence="2 3" key="1">
    <citation type="journal article" date="2011" name="Proc. Natl. Acad. Sci. U.S.A.">
        <title>Genetic diversity and population structure of the endangered marsupial Sarcophilus harrisii (Tasmanian devil).</title>
        <authorList>
            <person name="Miller W."/>
            <person name="Hayes V.M."/>
            <person name="Ratan A."/>
            <person name="Petersen D.C."/>
            <person name="Wittekindt N.E."/>
            <person name="Miller J."/>
            <person name="Walenz B."/>
            <person name="Knight J."/>
            <person name="Qi J."/>
            <person name="Zhao F."/>
            <person name="Wang Q."/>
            <person name="Bedoya-Reina O.C."/>
            <person name="Katiyar N."/>
            <person name="Tomsho L.P."/>
            <person name="Kasson L.M."/>
            <person name="Hardie R.A."/>
            <person name="Woodbridge P."/>
            <person name="Tindall E.A."/>
            <person name="Bertelsen M.F."/>
            <person name="Dixon D."/>
            <person name="Pyecroft S."/>
            <person name="Helgen K.M."/>
            <person name="Lesk A.M."/>
            <person name="Pringle T.H."/>
            <person name="Patterson N."/>
            <person name="Zhang Y."/>
            <person name="Kreiss A."/>
            <person name="Woods G.M."/>
            <person name="Jones M.E."/>
            <person name="Schuster S.C."/>
        </authorList>
    </citation>
    <scope>NUCLEOTIDE SEQUENCE [LARGE SCALE GENOMIC DNA]</scope>
</reference>
<feature type="region of interest" description="Disordered" evidence="1">
    <location>
        <begin position="389"/>
        <end position="419"/>
    </location>
</feature>
<reference evidence="2" key="2">
    <citation type="submission" date="2025-08" db="UniProtKB">
        <authorList>
            <consortium name="Ensembl"/>
        </authorList>
    </citation>
    <scope>IDENTIFICATION</scope>
</reference>
<sequence>MAAIKLFKGAPFGVQSARFDVSAAMVHAKNVSPTLPEVLYSKYYLESKAHLGPGMYKFSDGCFDEEEVKKAIGTGWAKAQEATRLTQLPHFQFKPIIKEKKFFEIKIGPGSYDYKDFMELAKEKPSSNIGILSAREERFPYMAGNNYPGPGNYGKGGNPYTEMEEKAWDRSHTKGIMCTKAKKSFELSTGGSGLSPGTYTFKSGMEEFLTRTVSKRGPYDLFSGDRSMPIAYGHFATPKKPSLELYSFKSFVDELNSNARKKHGVFGKLIRNPTVPSERIFCSTPSQWPIKQSNLGPGTYDPKPIPRYELTNQHPFGSSSKRVDLKYYQHFIGNTNPVGVGRYNHTKHEGKDKRQRYRSLYLSKQNRYPLDHRTKELVLQQRLTPFTKGKDFQPFDHSCESPPSISWQKCPQPGPVEKA</sequence>
<dbReference type="GeneTree" id="ENSGT00390000015471"/>
<evidence type="ECO:0000313" key="2">
    <source>
        <dbReference type="Ensembl" id="ENSSHAP00000001223.2"/>
    </source>
</evidence>
<dbReference type="CTD" id="163747"/>
<dbReference type="KEGG" id="shr:100928635"/>
<dbReference type="Proteomes" id="UP000007648">
    <property type="component" value="Unassembled WGS sequence"/>
</dbReference>
<accession>G3VDG9</accession>
<dbReference type="FunCoup" id="G3VDG9">
    <property type="interactions" value="11"/>
</dbReference>
<dbReference type="PANTHER" id="PTHR34914">
    <property type="entry name" value="LYMPHOCYTE EXPANSION MOLECULE"/>
    <property type="match status" value="1"/>
</dbReference>
<name>G3VDG9_SARHA</name>
<feature type="compositionally biased region" description="Basic and acidic residues" evidence="1">
    <location>
        <begin position="389"/>
        <end position="399"/>
    </location>
</feature>
<dbReference type="OrthoDB" id="6275292at2759"/>
<dbReference type="InParanoid" id="G3VDG9"/>
<protein>
    <recommendedName>
        <fullName evidence="4">Lymphocyte expansion molecule</fullName>
    </recommendedName>
</protein>
<dbReference type="AlphaFoldDB" id="G3VDG9"/>
<proteinExistence type="predicted"/>
<evidence type="ECO:0000256" key="1">
    <source>
        <dbReference type="SAM" id="MobiDB-lite"/>
    </source>
</evidence>
<evidence type="ECO:0008006" key="4">
    <source>
        <dbReference type="Google" id="ProtNLM"/>
    </source>
</evidence>
<evidence type="ECO:0000313" key="3">
    <source>
        <dbReference type="Proteomes" id="UP000007648"/>
    </source>
</evidence>